<reference evidence="3" key="1">
    <citation type="submission" date="2025-08" db="UniProtKB">
        <authorList>
            <consortium name="RefSeq"/>
        </authorList>
    </citation>
    <scope>IDENTIFICATION</scope>
    <source>
        <strain evidence="3">Mau12</strain>
        <tissue evidence="3">Whole Body</tissue>
    </source>
</reference>
<name>A0A6P8JQS7_DROMA</name>
<keyword evidence="1" id="KW-0472">Membrane</keyword>
<keyword evidence="1" id="KW-0812">Transmembrane</keyword>
<evidence type="ECO:0000313" key="3">
    <source>
        <dbReference type="RefSeq" id="XP_033153211.1"/>
    </source>
</evidence>
<sequence>MAANTANSFFPSVTLSGTRTLIHSHNFRAPNGASLCGRTSTQMQIRIEILTVLVVVLLHQWRELPTDRVLVLVCWCIKADAAAAVDVAARSDSVLLEYSALSLSGTPVPVAEWPSGSLAAEPCLALFFGVFCVLLCFLLCKNNKHAKRHLKKK</sequence>
<dbReference type="RefSeq" id="XP_033153211.1">
    <property type="nucleotide sequence ID" value="XM_033297320.1"/>
</dbReference>
<dbReference type="GeneID" id="117136412"/>
<organism evidence="2 3">
    <name type="scientific">Drosophila mauritiana</name>
    <name type="common">Fruit fly</name>
    <dbReference type="NCBI Taxonomy" id="7226"/>
    <lineage>
        <taxon>Eukaryota</taxon>
        <taxon>Metazoa</taxon>
        <taxon>Ecdysozoa</taxon>
        <taxon>Arthropoda</taxon>
        <taxon>Hexapoda</taxon>
        <taxon>Insecta</taxon>
        <taxon>Pterygota</taxon>
        <taxon>Neoptera</taxon>
        <taxon>Endopterygota</taxon>
        <taxon>Diptera</taxon>
        <taxon>Brachycera</taxon>
        <taxon>Muscomorpha</taxon>
        <taxon>Ephydroidea</taxon>
        <taxon>Drosophilidae</taxon>
        <taxon>Drosophila</taxon>
        <taxon>Sophophora</taxon>
    </lineage>
</organism>
<evidence type="ECO:0000256" key="1">
    <source>
        <dbReference type="SAM" id="Phobius"/>
    </source>
</evidence>
<dbReference type="AlphaFoldDB" id="A0A6P8JQS7"/>
<evidence type="ECO:0000313" key="2">
    <source>
        <dbReference type="Proteomes" id="UP000515162"/>
    </source>
</evidence>
<accession>A0A6P8JQS7</accession>
<feature type="transmembrane region" description="Helical" evidence="1">
    <location>
        <begin position="119"/>
        <end position="140"/>
    </location>
</feature>
<gene>
    <name evidence="3" type="primary">LOC117136412</name>
</gene>
<proteinExistence type="predicted"/>
<keyword evidence="1" id="KW-1133">Transmembrane helix</keyword>
<protein>
    <submittedName>
        <fullName evidence="3">Uncharacterized protein LOC117136412 isoform X1</fullName>
    </submittedName>
</protein>
<dbReference type="Proteomes" id="UP000515162">
    <property type="component" value="Chromosome 2R"/>
</dbReference>
<keyword evidence="2" id="KW-1185">Reference proteome</keyword>